<dbReference type="EMBL" id="DTKL01000024">
    <property type="protein sequence ID" value="HGY93987.1"/>
    <property type="molecule type" value="Genomic_DNA"/>
</dbReference>
<dbReference type="SUPFAM" id="SSF54285">
    <property type="entry name" value="MoaD/ThiS"/>
    <property type="match status" value="1"/>
</dbReference>
<dbReference type="InterPro" id="IPR012675">
    <property type="entry name" value="Beta-grasp_dom_sf"/>
</dbReference>
<comment type="caution">
    <text evidence="1">The sequence shown here is derived from an EMBL/GenBank/DDBJ whole genome shotgun (WGS) entry which is preliminary data.</text>
</comment>
<dbReference type="Gene3D" id="3.10.20.30">
    <property type="match status" value="1"/>
</dbReference>
<dbReference type="InterPro" id="IPR052045">
    <property type="entry name" value="Sulfur_Carrier/Prot_Modifier"/>
</dbReference>
<evidence type="ECO:0000313" key="1">
    <source>
        <dbReference type="EMBL" id="HGY93987.1"/>
    </source>
</evidence>
<dbReference type="PANTHER" id="PTHR38031:SF1">
    <property type="entry name" value="SULFUR CARRIER PROTEIN CYSO"/>
    <property type="match status" value="1"/>
</dbReference>
<sequence>MKIFIPTPLRVYTAKQDAVEVSGKTVEEALTSLTTQFPDFQKHLYTGEGKLRSFVNVYLNDEDVRYLPEGEKTPVKEEDSLSIIPSIAGGAGRMADCACSCCCCR</sequence>
<accession>A0A7V4XRZ2</accession>
<proteinExistence type="predicted"/>
<dbReference type="InterPro" id="IPR016155">
    <property type="entry name" value="Mopterin_synth/thiamin_S_b"/>
</dbReference>
<dbReference type="Pfam" id="PF02597">
    <property type="entry name" value="ThiS"/>
    <property type="match status" value="1"/>
</dbReference>
<organism evidence="1">
    <name type="scientific">Acidobacterium capsulatum</name>
    <dbReference type="NCBI Taxonomy" id="33075"/>
    <lineage>
        <taxon>Bacteria</taxon>
        <taxon>Pseudomonadati</taxon>
        <taxon>Acidobacteriota</taxon>
        <taxon>Terriglobia</taxon>
        <taxon>Terriglobales</taxon>
        <taxon>Acidobacteriaceae</taxon>
        <taxon>Acidobacterium</taxon>
    </lineage>
</organism>
<gene>
    <name evidence="1" type="ORF">ENW50_04760</name>
</gene>
<reference evidence="1" key="1">
    <citation type="journal article" date="2020" name="mSystems">
        <title>Genome- and Community-Level Interaction Insights into Carbon Utilization and Element Cycling Functions of Hydrothermarchaeota in Hydrothermal Sediment.</title>
        <authorList>
            <person name="Zhou Z."/>
            <person name="Liu Y."/>
            <person name="Xu W."/>
            <person name="Pan J."/>
            <person name="Luo Z.H."/>
            <person name="Li M."/>
        </authorList>
    </citation>
    <scope>NUCLEOTIDE SEQUENCE [LARGE SCALE GENOMIC DNA]</scope>
    <source>
        <strain evidence="1">SpSt-855</strain>
    </source>
</reference>
<dbReference type="PANTHER" id="PTHR38031">
    <property type="entry name" value="SULFUR CARRIER PROTEIN SLR0821-RELATED"/>
    <property type="match status" value="1"/>
</dbReference>
<name>A0A7V4XRZ2_9BACT</name>
<dbReference type="InterPro" id="IPR003749">
    <property type="entry name" value="ThiS/MoaD-like"/>
</dbReference>
<dbReference type="AlphaFoldDB" id="A0A7V4XRZ2"/>
<protein>
    <submittedName>
        <fullName evidence="1">MoaD/ThiS family protein</fullName>
    </submittedName>
</protein>